<dbReference type="SUPFAM" id="SSF47473">
    <property type="entry name" value="EF-hand"/>
    <property type="match status" value="4"/>
</dbReference>
<dbReference type="InterPro" id="IPR039647">
    <property type="entry name" value="EF_hand_pair_protein_CML-like"/>
</dbReference>
<gene>
    <name evidence="8" type="ORF">CCMP2556_LOCUS1544</name>
</gene>
<keyword evidence="2" id="KW-0677">Repeat</keyword>
<proteinExistence type="predicted"/>
<evidence type="ECO:0000256" key="3">
    <source>
        <dbReference type="ARBA" id="ARBA00022837"/>
    </source>
</evidence>
<dbReference type="PANTHER" id="PTHR10891">
    <property type="entry name" value="EF-HAND CALCIUM-BINDING DOMAIN CONTAINING PROTEIN"/>
    <property type="match status" value="1"/>
</dbReference>
<feature type="region of interest" description="Disordered" evidence="4">
    <location>
        <begin position="1262"/>
        <end position="1282"/>
    </location>
</feature>
<dbReference type="PROSITE" id="PS00018">
    <property type="entry name" value="EF_HAND_1"/>
    <property type="match status" value="7"/>
</dbReference>
<dbReference type="SMART" id="SM00054">
    <property type="entry name" value="EFh"/>
    <property type="match status" value="7"/>
</dbReference>
<evidence type="ECO:0000259" key="7">
    <source>
        <dbReference type="PROSITE" id="PS50222"/>
    </source>
</evidence>
<dbReference type="PROSITE" id="PS50222">
    <property type="entry name" value="EF_HAND_2"/>
    <property type="match status" value="1"/>
</dbReference>
<sequence length="1373" mass="149650">MVQMWKALALALALALAARTALAVSPVVSLRAVLQQRFGSRAEAVASMDTDSSGIVTNEEFERFMVRSLGRSEAEAAATLQALCPAVGQVRLTERQLDAMSFDLHLSALRLLLQAEYETSDQLMSFLDTSGDAQVSPGEWASGLSSHLISALNAQELFQRLDVGQMGFLVESSLRLLVRTSHLALCDYRQLVDDGDDGADAGDAFFRALVAADDGDQKLQPEELVAQAELYCVGEAPARALHAELDVLSDGFVDLFALSAPRLPQLLLRGSLTAYRACLKSYFANDRSAAVQDLAVRAAGYPANSVALELQGALVAWQPAEAMRRLFGQLDPLSSGALPRQRFESVAGTVTLSGLRLFLAEVASDRPELLARADIDQGGSLSRAEFLSLTQLLGLTTLNGEELFGLLNYSSTELDQTLQVVLGDVTLVHLRLLALCEFGPDSALAPADEDASDTVDLQEFHHFAGGYLAVSNASNVENLFIALDVSRRGALRPAQLALLTAQGTLDLALLRHLARVELQEDALTPLMDTSHNGLVDFQELRAWATQRLALGGGALAKVFYDLDVCQTGELQESQLRILIEPPTVVVLRRLLASRFPRAAAAAALAADSDGDGRLAEEEFALFMQDLFIGADDALALFRLLDFDQDGALNPSSELPVATEPTLALFDFRRLAAWSFESMEEATNRTDVDGDGWVTEAELWHMGCRFLGLRGNATSATVFRAIDLSSTGQVAALDVGLALGSVSLGGFRSLAQSVFTAGAEAFLTFDLSGDGLLQMDEFLSLSAQLAIGRANAELLFQELATRSPDAVHQDVFLLAVNGLAQFRKLVRESYADVRSALLDFDTVQPWTEVSLEEFAAWCTRLQLPSSLVPELFEALDVRQEGKLLRLHFEMLLSGQLTARGLSQLLTSAFGFLQTAFEKADGEGDGNGVVDLPELARLATPLGVSSANVAQLFAELDQDQVGTLSLEQVMVMAPKGHALRLSNAQAELEHVHIYELRFFGDAECHLDRICELPISSGHFEAGPGANGSAAFTAGRAFDLRAETRWVSQCGPCREEVAWLGCKSDTAIEVRCLELLQTAPTRGEVPAASKVATAWRLQSWNGRAWETVADIVKPPLWEIDNFGEAFIFKLPFSETTSRPRAAESVDVDAEAFEDRFGMSLPILVLICVGVGICGLLCLCVLCPICARPSCLNALRINAPERMDAKRSKRLDKVLRMKQEVKALEASVQAGAMTTDEWGQWHKVQHREQKARERELDQMRKVQATLEASAKTPGGREAPSEERQEQRRVAMERFRRMKEAYESKTIAVDGVALQAPESVLLELGFEPEMIEAFGLPGFSSSQREGGLGDEEEGWRAGIPIRSRRRRKRSRTRKRTCR</sequence>
<dbReference type="Proteomes" id="UP001642484">
    <property type="component" value="Unassembled WGS sequence"/>
</dbReference>
<keyword evidence="5" id="KW-0812">Transmembrane</keyword>
<feature type="chain" id="PRO_5046964035" description="EF-hand domain-containing protein" evidence="6">
    <location>
        <begin position="24"/>
        <end position="1373"/>
    </location>
</feature>
<evidence type="ECO:0000313" key="9">
    <source>
        <dbReference type="Proteomes" id="UP001642484"/>
    </source>
</evidence>
<evidence type="ECO:0000313" key="8">
    <source>
        <dbReference type="EMBL" id="CAK8989149.1"/>
    </source>
</evidence>
<comment type="caution">
    <text evidence="8">The sequence shown here is derived from an EMBL/GenBank/DDBJ whole genome shotgun (WGS) entry which is preliminary data.</text>
</comment>
<organism evidence="8 9">
    <name type="scientific">Durusdinium trenchii</name>
    <dbReference type="NCBI Taxonomy" id="1381693"/>
    <lineage>
        <taxon>Eukaryota</taxon>
        <taxon>Sar</taxon>
        <taxon>Alveolata</taxon>
        <taxon>Dinophyceae</taxon>
        <taxon>Suessiales</taxon>
        <taxon>Symbiodiniaceae</taxon>
        <taxon>Durusdinium</taxon>
    </lineage>
</organism>
<evidence type="ECO:0000256" key="1">
    <source>
        <dbReference type="ARBA" id="ARBA00022723"/>
    </source>
</evidence>
<keyword evidence="5" id="KW-0472">Membrane</keyword>
<feature type="region of interest" description="Disordered" evidence="4">
    <location>
        <begin position="1334"/>
        <end position="1373"/>
    </location>
</feature>
<feature type="compositionally biased region" description="Basic residues" evidence="4">
    <location>
        <begin position="1357"/>
        <end position="1373"/>
    </location>
</feature>
<protein>
    <recommendedName>
        <fullName evidence="7">EF-hand domain-containing protein</fullName>
    </recommendedName>
</protein>
<name>A0ABP0HJ16_9DINO</name>
<reference evidence="8 9" key="1">
    <citation type="submission" date="2024-02" db="EMBL/GenBank/DDBJ databases">
        <authorList>
            <person name="Chen Y."/>
            <person name="Shah S."/>
            <person name="Dougan E. K."/>
            <person name="Thang M."/>
            <person name="Chan C."/>
        </authorList>
    </citation>
    <scope>NUCLEOTIDE SEQUENCE [LARGE SCALE GENOMIC DNA]</scope>
</reference>
<feature type="signal peptide" evidence="6">
    <location>
        <begin position="1"/>
        <end position="23"/>
    </location>
</feature>
<dbReference type="EMBL" id="CAXAMN010000514">
    <property type="protein sequence ID" value="CAK8989149.1"/>
    <property type="molecule type" value="Genomic_DNA"/>
</dbReference>
<evidence type="ECO:0000256" key="6">
    <source>
        <dbReference type="SAM" id="SignalP"/>
    </source>
</evidence>
<feature type="transmembrane region" description="Helical" evidence="5">
    <location>
        <begin position="1159"/>
        <end position="1183"/>
    </location>
</feature>
<keyword evidence="6" id="KW-0732">Signal</keyword>
<evidence type="ECO:0000256" key="4">
    <source>
        <dbReference type="SAM" id="MobiDB-lite"/>
    </source>
</evidence>
<dbReference type="InterPro" id="IPR011992">
    <property type="entry name" value="EF-hand-dom_pair"/>
</dbReference>
<keyword evidence="9" id="KW-1185">Reference proteome</keyword>
<accession>A0ABP0HJ16</accession>
<evidence type="ECO:0000256" key="2">
    <source>
        <dbReference type="ARBA" id="ARBA00022737"/>
    </source>
</evidence>
<dbReference type="Gene3D" id="1.10.238.10">
    <property type="entry name" value="EF-hand"/>
    <property type="match status" value="5"/>
</dbReference>
<evidence type="ECO:0000256" key="5">
    <source>
        <dbReference type="SAM" id="Phobius"/>
    </source>
</evidence>
<keyword evidence="5" id="KW-1133">Transmembrane helix</keyword>
<dbReference type="InterPro" id="IPR018247">
    <property type="entry name" value="EF_Hand_1_Ca_BS"/>
</dbReference>
<keyword evidence="1" id="KW-0479">Metal-binding</keyword>
<keyword evidence="3" id="KW-0106">Calcium</keyword>
<dbReference type="InterPro" id="IPR002048">
    <property type="entry name" value="EF_hand_dom"/>
</dbReference>
<feature type="domain" description="EF-hand" evidence="7">
    <location>
        <begin position="43"/>
        <end position="71"/>
    </location>
</feature>